<dbReference type="Pfam" id="PF04055">
    <property type="entry name" value="Radical_SAM"/>
    <property type="match status" value="1"/>
</dbReference>
<dbReference type="NCBIfam" id="TIGR02666">
    <property type="entry name" value="moaA"/>
    <property type="match status" value="1"/>
</dbReference>
<evidence type="ECO:0000256" key="6">
    <source>
        <dbReference type="ARBA" id="ARBA00023004"/>
    </source>
</evidence>
<dbReference type="HAMAP" id="MF_01225_B">
    <property type="entry name" value="MoaA_B"/>
    <property type="match status" value="1"/>
</dbReference>
<reference evidence="14" key="2">
    <citation type="journal article" date="2021" name="PeerJ">
        <title>Extensive microbial diversity within the chicken gut microbiome revealed by metagenomics and culture.</title>
        <authorList>
            <person name="Gilroy R."/>
            <person name="Ravi A."/>
            <person name="Getino M."/>
            <person name="Pursley I."/>
            <person name="Horton D.L."/>
            <person name="Alikhan N.F."/>
            <person name="Baker D."/>
            <person name="Gharbi K."/>
            <person name="Hall N."/>
            <person name="Watson M."/>
            <person name="Adriaenssens E.M."/>
            <person name="Foster-Nyarko E."/>
            <person name="Jarju S."/>
            <person name="Secka A."/>
            <person name="Antonio M."/>
            <person name="Oren A."/>
            <person name="Chaudhuri R.R."/>
            <person name="La Ragione R."/>
            <person name="Hildebrand F."/>
            <person name="Pallen M.J."/>
        </authorList>
    </citation>
    <scope>NUCLEOTIDE SEQUENCE</scope>
    <source>
        <strain evidence="14">ChiGjej2B2-12916</strain>
    </source>
</reference>
<keyword evidence="6 12" id="KW-0408">Iron</keyword>
<dbReference type="AlphaFoldDB" id="A0A9D1CHD7"/>
<dbReference type="GO" id="GO:0005525">
    <property type="term" value="F:GTP binding"/>
    <property type="evidence" value="ECO:0007669"/>
    <property type="project" value="UniProtKB-UniRule"/>
</dbReference>
<dbReference type="InterPro" id="IPR013483">
    <property type="entry name" value="MoaA"/>
</dbReference>
<dbReference type="GO" id="GO:1904047">
    <property type="term" value="F:S-adenosyl-L-methionine binding"/>
    <property type="evidence" value="ECO:0007669"/>
    <property type="project" value="UniProtKB-UniRule"/>
</dbReference>
<keyword evidence="4 12" id="KW-0479">Metal-binding</keyword>
<evidence type="ECO:0000313" key="14">
    <source>
        <dbReference type="EMBL" id="HIQ61610.1"/>
    </source>
</evidence>
<dbReference type="GO" id="GO:0061799">
    <property type="term" value="F:cyclic pyranopterin monophosphate synthase activity"/>
    <property type="evidence" value="ECO:0007669"/>
    <property type="project" value="TreeGrafter"/>
</dbReference>
<dbReference type="SUPFAM" id="SSF102114">
    <property type="entry name" value="Radical SAM enzymes"/>
    <property type="match status" value="1"/>
</dbReference>
<evidence type="ECO:0000256" key="9">
    <source>
        <dbReference type="ARBA" id="ARBA00023150"/>
    </source>
</evidence>
<dbReference type="InterPro" id="IPR006638">
    <property type="entry name" value="Elp3/MiaA/NifB-like_rSAM"/>
</dbReference>
<sequence>MRDRYGRDICYLRISVTDRCNLRCVYCMPEEGVEWMPHSQILTYEQITQVVEAASRLGVRHIRLTGGEPLVRPQLYRLVEMVKGVAGIESVALTTNGVLLAQQLPQLLQAGLDGVNLSLDTLDPQQFAAITRREGLLPQVLEGLEAAAGTPGLTVKVNCVPTQFNEDQVVPLARLAQEREISVRFIELMPIGLGRDRHGLSQEQVMERLTDAFGTPVPCANPKGAGPGTYVTFSGFAGKVGFISALSHQFCHQCNRVRLTADGHLKTCLQYQDGVDVKPYLGEGVSLSALEGALEQAMYHKPVGHHFSTQTQARDEKHNMNQIGG</sequence>
<comment type="catalytic activity">
    <reaction evidence="11 12">
        <text>GTP + AH2 + S-adenosyl-L-methionine = (8S)-3',8-cyclo-7,8-dihydroguanosine 5'-triphosphate + 5'-deoxyadenosine + L-methionine + A + H(+)</text>
        <dbReference type="Rhea" id="RHEA:49576"/>
        <dbReference type="ChEBI" id="CHEBI:13193"/>
        <dbReference type="ChEBI" id="CHEBI:15378"/>
        <dbReference type="ChEBI" id="CHEBI:17319"/>
        <dbReference type="ChEBI" id="CHEBI:17499"/>
        <dbReference type="ChEBI" id="CHEBI:37565"/>
        <dbReference type="ChEBI" id="CHEBI:57844"/>
        <dbReference type="ChEBI" id="CHEBI:59789"/>
        <dbReference type="ChEBI" id="CHEBI:131766"/>
        <dbReference type="EC" id="4.1.99.22"/>
    </reaction>
</comment>
<accession>A0A9D1CHD7</accession>
<evidence type="ECO:0000256" key="3">
    <source>
        <dbReference type="ARBA" id="ARBA00022691"/>
    </source>
</evidence>
<feature type="binding site" evidence="12">
    <location>
        <position position="63"/>
    </location>
    <ligand>
        <name>GTP</name>
        <dbReference type="ChEBI" id="CHEBI:37565"/>
    </ligand>
</feature>
<dbReference type="Gene3D" id="3.20.20.70">
    <property type="entry name" value="Aldolase class I"/>
    <property type="match status" value="1"/>
</dbReference>
<dbReference type="InterPro" id="IPR050105">
    <property type="entry name" value="MoCo_biosynth_MoaA/MoaC"/>
</dbReference>
<dbReference type="CDD" id="cd21117">
    <property type="entry name" value="Twitch_MoaA"/>
    <property type="match status" value="1"/>
</dbReference>
<feature type="binding site" evidence="12">
    <location>
        <position position="67"/>
    </location>
    <ligand>
        <name>S-adenosyl-L-methionine</name>
        <dbReference type="ChEBI" id="CHEBI:59789"/>
    </ligand>
</feature>
<dbReference type="InterPro" id="IPR010505">
    <property type="entry name" value="MoaA_twitch"/>
</dbReference>
<reference evidence="14" key="1">
    <citation type="submission" date="2020-10" db="EMBL/GenBank/DDBJ databases">
        <authorList>
            <person name="Gilroy R."/>
        </authorList>
    </citation>
    <scope>NUCLEOTIDE SEQUENCE</scope>
    <source>
        <strain evidence="14">ChiGjej2B2-12916</strain>
    </source>
</reference>
<feature type="binding site" evidence="12">
    <location>
        <position position="20"/>
    </location>
    <ligand>
        <name>[4Fe-4S] cluster</name>
        <dbReference type="ChEBI" id="CHEBI:49883"/>
        <label>1</label>
        <note>4Fe-4S-S-AdoMet</note>
    </ligand>
</feature>
<protein>
    <recommendedName>
        <fullName evidence="1 12">GTP 3',8-cyclase</fullName>
        <ecNumber evidence="1 12">4.1.99.22</ecNumber>
    </recommendedName>
    <alternativeName>
        <fullName evidence="12">Molybdenum cofactor biosynthesis protein A</fullName>
    </alternativeName>
</protein>
<proteinExistence type="inferred from homology"/>
<dbReference type="InterPro" id="IPR000385">
    <property type="entry name" value="MoaA_NifB_PqqE_Fe-S-bd_CS"/>
</dbReference>
<dbReference type="GO" id="GO:0061798">
    <property type="term" value="F:GTP 3',8'-cyclase activity"/>
    <property type="evidence" value="ECO:0007669"/>
    <property type="project" value="UniProtKB-UniRule"/>
</dbReference>
<name>A0A9D1CHD7_9FIRM</name>
<feature type="binding site" evidence="12">
    <location>
        <position position="24"/>
    </location>
    <ligand>
        <name>[4Fe-4S] cluster</name>
        <dbReference type="ChEBI" id="CHEBI:49883"/>
        <label>1</label>
        <note>4Fe-4S-S-AdoMet</note>
    </ligand>
</feature>
<evidence type="ECO:0000256" key="11">
    <source>
        <dbReference type="ARBA" id="ARBA00048697"/>
    </source>
</evidence>
<dbReference type="PANTHER" id="PTHR22960:SF0">
    <property type="entry name" value="MOLYBDENUM COFACTOR BIOSYNTHESIS PROTEIN 1"/>
    <property type="match status" value="1"/>
</dbReference>
<feature type="binding site" evidence="12">
    <location>
        <position position="251"/>
    </location>
    <ligand>
        <name>[4Fe-4S] cluster</name>
        <dbReference type="ChEBI" id="CHEBI:49883"/>
        <label>2</label>
        <note>4Fe-4S-substrate</note>
    </ligand>
</feature>
<dbReference type="PROSITE" id="PS51918">
    <property type="entry name" value="RADICAL_SAM"/>
    <property type="match status" value="1"/>
</dbReference>
<feature type="binding site" evidence="12">
    <location>
        <position position="94"/>
    </location>
    <ligand>
        <name>GTP</name>
        <dbReference type="ChEBI" id="CHEBI:37565"/>
    </ligand>
</feature>
<dbReference type="PROSITE" id="PS01305">
    <property type="entry name" value="MOAA_NIFB_PQQE"/>
    <property type="match status" value="1"/>
</dbReference>
<feature type="binding site" evidence="12">
    <location>
        <position position="13"/>
    </location>
    <ligand>
        <name>GTP</name>
        <dbReference type="ChEBI" id="CHEBI:37565"/>
    </ligand>
</feature>
<comment type="caution">
    <text evidence="14">The sequence shown here is derived from an EMBL/GenBank/DDBJ whole genome shotgun (WGS) entry which is preliminary data.</text>
</comment>
<dbReference type="GO" id="GO:0046872">
    <property type="term" value="F:metal ion binding"/>
    <property type="evidence" value="ECO:0007669"/>
    <property type="project" value="UniProtKB-KW"/>
</dbReference>
<feature type="binding site" evidence="12">
    <location>
        <position position="26"/>
    </location>
    <ligand>
        <name>S-adenosyl-L-methionine</name>
        <dbReference type="ChEBI" id="CHEBI:59789"/>
    </ligand>
</feature>
<dbReference type="Pfam" id="PF06463">
    <property type="entry name" value="Mob_synth_C"/>
    <property type="match status" value="1"/>
</dbReference>
<feature type="binding site" evidence="12">
    <location>
        <position position="156"/>
    </location>
    <ligand>
        <name>GTP</name>
        <dbReference type="ChEBI" id="CHEBI:37565"/>
    </ligand>
</feature>
<evidence type="ECO:0000256" key="1">
    <source>
        <dbReference type="ARBA" id="ARBA00012167"/>
    </source>
</evidence>
<dbReference type="SFLD" id="SFLDG01386">
    <property type="entry name" value="main_SPASM_domain-containing"/>
    <property type="match status" value="1"/>
</dbReference>
<evidence type="ECO:0000256" key="5">
    <source>
        <dbReference type="ARBA" id="ARBA00022741"/>
    </source>
</evidence>
<feature type="domain" description="Radical SAM core" evidence="13">
    <location>
        <begin position="4"/>
        <end position="227"/>
    </location>
</feature>
<comment type="pathway">
    <text evidence="12">Cofactor biosynthesis; molybdopterin biosynthesis.</text>
</comment>
<dbReference type="SFLD" id="SFLDS00029">
    <property type="entry name" value="Radical_SAM"/>
    <property type="match status" value="1"/>
</dbReference>
<dbReference type="InterPro" id="IPR007197">
    <property type="entry name" value="rSAM"/>
</dbReference>
<dbReference type="Proteomes" id="UP000886879">
    <property type="component" value="Unassembled WGS sequence"/>
</dbReference>
<feature type="binding site" evidence="12">
    <location>
        <position position="254"/>
    </location>
    <ligand>
        <name>[4Fe-4S] cluster</name>
        <dbReference type="ChEBI" id="CHEBI:49883"/>
        <label>2</label>
        <note>4Fe-4S-substrate</note>
    </ligand>
</feature>
<dbReference type="GO" id="GO:0051539">
    <property type="term" value="F:4 iron, 4 sulfur cluster binding"/>
    <property type="evidence" value="ECO:0007669"/>
    <property type="project" value="UniProtKB-UniRule"/>
</dbReference>
<dbReference type="InterPro" id="IPR013785">
    <property type="entry name" value="Aldolase_TIM"/>
</dbReference>
<organism evidence="14 15">
    <name type="scientific">Candidatus Enterenecus faecium</name>
    <dbReference type="NCBI Taxonomy" id="2840780"/>
    <lineage>
        <taxon>Bacteria</taxon>
        <taxon>Bacillati</taxon>
        <taxon>Bacillota</taxon>
        <taxon>Clostridia</taxon>
        <taxon>Eubacteriales</taxon>
        <taxon>Candidatus Enterenecus</taxon>
    </lineage>
</organism>
<comment type="function">
    <text evidence="12">Catalyzes the cyclization of GTP to (8S)-3',8-cyclo-7,8-dihydroguanosine 5'-triphosphate.</text>
</comment>
<dbReference type="InterPro" id="IPR040064">
    <property type="entry name" value="MoaA-like"/>
</dbReference>
<keyword evidence="7 12" id="KW-0411">Iron-sulfur</keyword>
<feature type="binding site" evidence="12">
    <location>
        <position position="189"/>
    </location>
    <ligand>
        <name>S-adenosyl-L-methionine</name>
        <dbReference type="ChEBI" id="CHEBI:59789"/>
    </ligand>
</feature>
<keyword evidence="8 12" id="KW-0342">GTP-binding</keyword>
<evidence type="ECO:0000256" key="7">
    <source>
        <dbReference type="ARBA" id="ARBA00023014"/>
    </source>
</evidence>
<feature type="binding site" evidence="12">
    <location>
        <position position="268"/>
    </location>
    <ligand>
        <name>[4Fe-4S] cluster</name>
        <dbReference type="ChEBI" id="CHEBI:49883"/>
        <label>2</label>
        <note>4Fe-4S-substrate</note>
    </ligand>
</feature>
<evidence type="ECO:0000256" key="4">
    <source>
        <dbReference type="ARBA" id="ARBA00022723"/>
    </source>
</evidence>
<evidence type="ECO:0000256" key="10">
    <source>
        <dbReference type="ARBA" id="ARBA00023239"/>
    </source>
</evidence>
<evidence type="ECO:0000256" key="12">
    <source>
        <dbReference type="HAMAP-Rule" id="MF_01225"/>
    </source>
</evidence>
<dbReference type="EMBL" id="DVFO01000090">
    <property type="protein sequence ID" value="HIQ61610.1"/>
    <property type="molecule type" value="Genomic_DNA"/>
</dbReference>
<feature type="binding site" evidence="12">
    <location>
        <position position="27"/>
    </location>
    <ligand>
        <name>[4Fe-4S] cluster</name>
        <dbReference type="ChEBI" id="CHEBI:49883"/>
        <label>1</label>
        <note>4Fe-4S-S-AdoMet</note>
    </ligand>
</feature>
<dbReference type="InterPro" id="IPR058240">
    <property type="entry name" value="rSAM_sf"/>
</dbReference>
<evidence type="ECO:0000259" key="13">
    <source>
        <dbReference type="PROSITE" id="PS51918"/>
    </source>
</evidence>
<dbReference type="SFLD" id="SFLDG01067">
    <property type="entry name" value="SPASM/twitch_domain_containing"/>
    <property type="match status" value="1"/>
</dbReference>
<keyword evidence="10 12" id="KW-0456">Lyase</keyword>
<gene>
    <name evidence="12 14" type="primary">moaA</name>
    <name evidence="14" type="ORF">IAD31_08480</name>
</gene>
<feature type="binding site" evidence="12">
    <location>
        <begin position="256"/>
        <end position="258"/>
    </location>
    <ligand>
        <name>GTP</name>
        <dbReference type="ChEBI" id="CHEBI:37565"/>
    </ligand>
</feature>
<dbReference type="SMART" id="SM00729">
    <property type="entry name" value="Elp3"/>
    <property type="match status" value="1"/>
</dbReference>
<evidence type="ECO:0000256" key="8">
    <source>
        <dbReference type="ARBA" id="ARBA00023134"/>
    </source>
</evidence>
<evidence type="ECO:0000313" key="15">
    <source>
        <dbReference type="Proteomes" id="UP000886879"/>
    </source>
</evidence>
<keyword evidence="3 12" id="KW-0949">S-adenosyl-L-methionine</keyword>
<feature type="binding site" evidence="12">
    <location>
        <position position="118"/>
    </location>
    <ligand>
        <name>S-adenosyl-L-methionine</name>
        <dbReference type="ChEBI" id="CHEBI:59789"/>
    </ligand>
</feature>
<keyword evidence="9 12" id="KW-0501">Molybdenum cofactor biosynthesis</keyword>
<comment type="cofactor">
    <cofactor evidence="12">
        <name>[4Fe-4S] cluster</name>
        <dbReference type="ChEBI" id="CHEBI:49883"/>
    </cofactor>
    <text evidence="12">Binds 2 [4Fe-4S] clusters. Binds 1 [4Fe-4S] cluster coordinated with 3 cysteines and an exchangeable S-adenosyl-L-methionine and 1 [4Fe-4S] cluster coordinated with 3 cysteines and the GTP-derived substrate.</text>
</comment>
<keyword evidence="5 12" id="KW-0547">Nucleotide-binding</keyword>
<comment type="similarity">
    <text evidence="12">Belongs to the radical SAM superfamily. MoaA family.</text>
</comment>
<dbReference type="CDD" id="cd01335">
    <property type="entry name" value="Radical_SAM"/>
    <property type="match status" value="1"/>
</dbReference>
<dbReference type="SFLD" id="SFLDG01383">
    <property type="entry name" value="cyclic_pyranopterin_phosphate"/>
    <property type="match status" value="1"/>
</dbReference>
<dbReference type="EC" id="4.1.99.22" evidence="1 12"/>
<evidence type="ECO:0000256" key="2">
    <source>
        <dbReference type="ARBA" id="ARBA00022485"/>
    </source>
</evidence>
<dbReference type="PANTHER" id="PTHR22960">
    <property type="entry name" value="MOLYBDOPTERIN COFACTOR SYNTHESIS PROTEIN A"/>
    <property type="match status" value="1"/>
</dbReference>
<dbReference type="GO" id="GO:0006777">
    <property type="term" value="P:Mo-molybdopterin cofactor biosynthetic process"/>
    <property type="evidence" value="ECO:0007669"/>
    <property type="project" value="UniProtKB-UniRule"/>
</dbReference>
<keyword evidence="2 12" id="KW-0004">4Fe-4S</keyword>
<comment type="subunit">
    <text evidence="12">Monomer and homodimer.</text>
</comment>